<evidence type="ECO:0000259" key="2">
    <source>
        <dbReference type="Pfam" id="PF23399"/>
    </source>
</evidence>
<reference evidence="5 6" key="1">
    <citation type="journal article" date="2013" name="Proc. Natl. Acad. Sci. U.S.A.">
        <title>Fine-scale variation in meiotic recombination in Mimulus inferred from population shotgun sequencing.</title>
        <authorList>
            <person name="Hellsten U."/>
            <person name="Wright K.M."/>
            <person name="Jenkins J."/>
            <person name="Shu S."/>
            <person name="Yuan Y."/>
            <person name="Wessler S.R."/>
            <person name="Schmutz J."/>
            <person name="Willis J.H."/>
            <person name="Rokhsar D.S."/>
        </authorList>
    </citation>
    <scope>NUCLEOTIDE SEQUENCE [LARGE SCALE GENOMIC DNA]</scope>
    <source>
        <strain evidence="6">cv. DUN x IM62</strain>
    </source>
</reference>
<feature type="region of interest" description="Disordered" evidence="1">
    <location>
        <begin position="210"/>
        <end position="234"/>
    </location>
</feature>
<dbReference type="Pfam" id="PF23403">
    <property type="entry name" value="LTI65_LTI78_N"/>
    <property type="match status" value="1"/>
</dbReference>
<dbReference type="eggNOG" id="ENOG502QU29">
    <property type="taxonomic scope" value="Eukaryota"/>
</dbReference>
<dbReference type="Pfam" id="PF23402">
    <property type="entry name" value="LTI65_LTI78_NYQTKV"/>
    <property type="match status" value="1"/>
</dbReference>
<feature type="domain" description="LTI65/LTI78 N-terminal" evidence="4">
    <location>
        <begin position="40"/>
        <end position="111"/>
    </location>
</feature>
<gene>
    <name evidence="5" type="ORF">MIMGU_mgv1a023652mg</name>
</gene>
<feature type="compositionally biased region" description="Basic and acidic residues" evidence="1">
    <location>
        <begin position="34"/>
        <end position="44"/>
    </location>
</feature>
<protein>
    <recommendedName>
        <fullName evidence="7">Low-temperature-induced 65 kDa protein</fullName>
    </recommendedName>
</protein>
<feature type="compositionally biased region" description="Basic and acidic residues" evidence="1">
    <location>
        <begin position="56"/>
        <end position="80"/>
    </location>
</feature>
<feature type="region of interest" description="Disordered" evidence="1">
    <location>
        <begin position="1"/>
        <end position="91"/>
    </location>
</feature>
<keyword evidence="6" id="KW-1185">Reference proteome</keyword>
<evidence type="ECO:0008006" key="7">
    <source>
        <dbReference type="Google" id="ProtNLM"/>
    </source>
</evidence>
<dbReference type="AlphaFoldDB" id="A0A022QBU5"/>
<dbReference type="PANTHER" id="PTHR33836">
    <property type="entry name" value="LOW-TEMPERATURE-INDUCED 65 KDA PROTEIN-RELATED"/>
    <property type="match status" value="1"/>
</dbReference>
<dbReference type="InterPro" id="IPR057059">
    <property type="entry name" value="LTI65/LTI78_PGEED"/>
</dbReference>
<evidence type="ECO:0000259" key="3">
    <source>
        <dbReference type="Pfam" id="PF23402"/>
    </source>
</evidence>
<feature type="compositionally biased region" description="Basic and acidic residues" evidence="1">
    <location>
        <begin position="14"/>
        <end position="24"/>
    </location>
</feature>
<feature type="region of interest" description="Disordered" evidence="1">
    <location>
        <begin position="253"/>
        <end position="276"/>
    </location>
</feature>
<proteinExistence type="predicted"/>
<dbReference type="GO" id="GO:0009737">
    <property type="term" value="P:response to abscisic acid"/>
    <property type="evidence" value="ECO:0007669"/>
    <property type="project" value="InterPro"/>
</dbReference>
<dbReference type="EMBL" id="KI632098">
    <property type="protein sequence ID" value="EYU25094.1"/>
    <property type="molecule type" value="Genomic_DNA"/>
</dbReference>
<accession>A0A022QBU5</accession>
<dbReference type="Pfam" id="PF23399">
    <property type="entry name" value="LTI65_PGEED"/>
    <property type="match status" value="1"/>
</dbReference>
<dbReference type="STRING" id="4155.A0A022QBU5"/>
<sequence length="536" mass="58210">MEAQLQRPPTHGHHLYEDDPRDQGGLHSDVMEGGSHHEAAEKKSVLKKVKEKAKKIKDTIKKHSHGHEHEEGHEYRHDQISEEEDDDDDDEEEEILMVAPQPHGTPVVYESPVIPGTKLPIQTDLNLEKPAGGTREDYFINPKVKNEVHHYARDEAGAPAMPFPDPAREPGKELHQIISLDVVDKKETNVAEPAVMIGSLMGLEEDPHSPKNIRIPSSNYQSKVADPNTGRGGKEADVAPLLQRLDNIHIHDQSKPAAASEQSSCTENPELPRGTIGEKISSATSVIADKAVSAKNVVASKLGYGGEAKEGGVDSSKKPVSELATEYGHKVAETLAPVYERVAGAGSAVLSKVQGGGDTVVQGAAADKGVSMKQYLAEKFKPGEEDKALSEAIADAFHKREEVVMKTEEDRPIGVAVIPEEAVVERVISTDRKEVVPPAGSDQTGVVNRLKGTVKMWIGGKSAADAGVFQTDSHTQIHKGIHCYTHTHSLGLHHTQNQSSLCTQTPETTQIISKTTKKMHSASYPLTTDPAHRRIR</sequence>
<feature type="domain" description="LTI65/LTI78 PGEED repeat" evidence="2">
    <location>
        <begin position="367"/>
        <end position="396"/>
    </location>
</feature>
<feature type="compositionally biased region" description="Basic residues" evidence="1">
    <location>
        <begin position="45"/>
        <end position="55"/>
    </location>
</feature>
<feature type="domain" description="LTI65/LTI78 NYQTKV repeat" evidence="3">
    <location>
        <begin position="197"/>
        <end position="253"/>
    </location>
</feature>
<dbReference type="InterPro" id="IPR056605">
    <property type="entry name" value="LTI65_LTI78_N"/>
</dbReference>
<evidence type="ECO:0000259" key="4">
    <source>
        <dbReference type="Pfam" id="PF23403"/>
    </source>
</evidence>
<dbReference type="PANTHER" id="PTHR33836:SF13">
    <property type="entry name" value="LOW-TEMPERATURE-INDUCED 78 KDA PROTEIN-LIKE"/>
    <property type="match status" value="1"/>
</dbReference>
<organism evidence="5 6">
    <name type="scientific">Erythranthe guttata</name>
    <name type="common">Yellow monkey flower</name>
    <name type="synonym">Mimulus guttatus</name>
    <dbReference type="NCBI Taxonomy" id="4155"/>
    <lineage>
        <taxon>Eukaryota</taxon>
        <taxon>Viridiplantae</taxon>
        <taxon>Streptophyta</taxon>
        <taxon>Embryophyta</taxon>
        <taxon>Tracheophyta</taxon>
        <taxon>Spermatophyta</taxon>
        <taxon>Magnoliopsida</taxon>
        <taxon>eudicotyledons</taxon>
        <taxon>Gunneridae</taxon>
        <taxon>Pentapetalae</taxon>
        <taxon>asterids</taxon>
        <taxon>lamiids</taxon>
        <taxon>Lamiales</taxon>
        <taxon>Phrymaceae</taxon>
        <taxon>Erythranthe</taxon>
    </lineage>
</organism>
<dbReference type="Pfam" id="PF07918">
    <property type="entry name" value="CAP160"/>
    <property type="match status" value="1"/>
</dbReference>
<dbReference type="Proteomes" id="UP000030748">
    <property type="component" value="Unassembled WGS sequence"/>
</dbReference>
<name>A0A022QBU5_ERYGU</name>
<feature type="compositionally biased region" description="Acidic residues" evidence="1">
    <location>
        <begin position="81"/>
        <end position="91"/>
    </location>
</feature>
<evidence type="ECO:0000313" key="5">
    <source>
        <dbReference type="EMBL" id="EYU25094.1"/>
    </source>
</evidence>
<evidence type="ECO:0000256" key="1">
    <source>
        <dbReference type="SAM" id="MobiDB-lite"/>
    </source>
</evidence>
<feature type="region of interest" description="Disordered" evidence="1">
    <location>
        <begin position="514"/>
        <end position="536"/>
    </location>
</feature>
<evidence type="ECO:0000313" key="6">
    <source>
        <dbReference type="Proteomes" id="UP000030748"/>
    </source>
</evidence>
<dbReference type="InterPro" id="IPR057058">
    <property type="entry name" value="LTI65_LTI78_NYQTKV"/>
</dbReference>
<dbReference type="GO" id="GO:0006950">
    <property type="term" value="P:response to stress"/>
    <property type="evidence" value="ECO:0000318"/>
    <property type="project" value="GO_Central"/>
</dbReference>
<dbReference type="InterPro" id="IPR012418">
    <property type="entry name" value="CAP160"/>
</dbReference>
<dbReference type="InterPro" id="IPR037491">
    <property type="entry name" value="LTI78/LTI65"/>
</dbReference>